<evidence type="ECO:0000313" key="1">
    <source>
        <dbReference type="EMBL" id="QAY33740.1"/>
    </source>
</evidence>
<evidence type="ECO:0000313" key="2">
    <source>
        <dbReference type="Proteomes" id="UP000293589"/>
    </source>
</evidence>
<protein>
    <recommendedName>
        <fullName evidence="3">IS3509a transposase</fullName>
    </recommendedName>
</protein>
<gene>
    <name evidence="1" type="ORF">ESN35_10320</name>
</gene>
<name>A0A4P6DY40_9BIFI</name>
<accession>A0A4P6DY40</accession>
<reference evidence="1 2" key="1">
    <citation type="submission" date="2019-01" db="EMBL/GenBank/DDBJ databases">
        <title>Complete genome sequence of Bifidobacterium gallinarum CACC 514.</title>
        <authorList>
            <person name="Jung M."/>
        </authorList>
    </citation>
    <scope>NUCLEOTIDE SEQUENCE [LARGE SCALE GENOMIC DNA]</scope>
    <source>
        <strain evidence="1 2">CACC 514</strain>
    </source>
</reference>
<dbReference type="AlphaFoldDB" id="A0A4P6DY40"/>
<organism evidence="1 2">
    <name type="scientific">Bifidobacterium pullorum subsp. gallinarum</name>
    <dbReference type="NCBI Taxonomy" id="78344"/>
    <lineage>
        <taxon>Bacteria</taxon>
        <taxon>Bacillati</taxon>
        <taxon>Actinomycetota</taxon>
        <taxon>Actinomycetes</taxon>
        <taxon>Bifidobacteriales</taxon>
        <taxon>Bifidobacteriaceae</taxon>
        <taxon>Bifidobacterium</taxon>
    </lineage>
</organism>
<proteinExistence type="predicted"/>
<dbReference type="KEGG" id="bgx:ESN35_10320"/>
<evidence type="ECO:0008006" key="3">
    <source>
        <dbReference type="Google" id="ProtNLM"/>
    </source>
</evidence>
<dbReference type="Proteomes" id="UP000293589">
    <property type="component" value="Chromosome"/>
</dbReference>
<dbReference type="RefSeq" id="WP_129238212.1">
    <property type="nucleotide sequence ID" value="NZ_CP035464.1"/>
</dbReference>
<sequence length="216" mass="23501">MAEFRAFLAWATGKESMEEAAARLGVTGRSFARCIAWCRNVRPAIPADGVVHDCIEADGTYTGHGWCLLVATDGNGRPVAWQWCDAEKKASYRALFRRIARPGALVCDGGAGCIAAAREEWSGIRVQRYLVHVLCNAGRDLTNRPNTDTGRELLALARALTGVDDGEKASEWLSVIGGILALTVTDRRARDLSGNAISVPCSSRVYARNGERDRRH</sequence>
<dbReference type="EMBL" id="CP035464">
    <property type="protein sequence ID" value="QAY33740.1"/>
    <property type="molecule type" value="Genomic_DNA"/>
</dbReference>